<feature type="compositionally biased region" description="Low complexity" evidence="1">
    <location>
        <begin position="69"/>
        <end position="78"/>
    </location>
</feature>
<evidence type="ECO:0000313" key="3">
    <source>
        <dbReference type="Proteomes" id="UP000325577"/>
    </source>
</evidence>
<evidence type="ECO:0000256" key="1">
    <source>
        <dbReference type="SAM" id="MobiDB-lite"/>
    </source>
</evidence>
<reference evidence="2 3" key="1">
    <citation type="submission" date="2019-09" db="EMBL/GenBank/DDBJ databases">
        <title>A chromosome-level genome assembly of the Chinese tupelo Nyssa sinensis.</title>
        <authorList>
            <person name="Yang X."/>
            <person name="Kang M."/>
            <person name="Yang Y."/>
            <person name="Xiong H."/>
            <person name="Wang M."/>
            <person name="Zhang Z."/>
            <person name="Wang Z."/>
            <person name="Wu H."/>
            <person name="Ma T."/>
            <person name="Liu J."/>
            <person name="Xi Z."/>
        </authorList>
    </citation>
    <scope>NUCLEOTIDE SEQUENCE [LARGE SCALE GENOMIC DNA]</scope>
    <source>
        <strain evidence="2">J267</strain>
        <tissue evidence="2">Leaf</tissue>
    </source>
</reference>
<proteinExistence type="predicted"/>
<protein>
    <submittedName>
        <fullName evidence="2">Uncharacterized protein</fullName>
    </submittedName>
</protein>
<feature type="region of interest" description="Disordered" evidence="1">
    <location>
        <begin position="57"/>
        <end position="117"/>
    </location>
</feature>
<organism evidence="2 3">
    <name type="scientific">Nyssa sinensis</name>
    <dbReference type="NCBI Taxonomy" id="561372"/>
    <lineage>
        <taxon>Eukaryota</taxon>
        <taxon>Viridiplantae</taxon>
        <taxon>Streptophyta</taxon>
        <taxon>Embryophyta</taxon>
        <taxon>Tracheophyta</taxon>
        <taxon>Spermatophyta</taxon>
        <taxon>Magnoliopsida</taxon>
        <taxon>eudicotyledons</taxon>
        <taxon>Gunneridae</taxon>
        <taxon>Pentapetalae</taxon>
        <taxon>asterids</taxon>
        <taxon>Cornales</taxon>
        <taxon>Nyssaceae</taxon>
        <taxon>Nyssa</taxon>
    </lineage>
</organism>
<dbReference type="EMBL" id="CM018033">
    <property type="protein sequence ID" value="KAA8545492.1"/>
    <property type="molecule type" value="Genomic_DNA"/>
</dbReference>
<sequence>MATNNGAARSRIVITYKECQRNYAAPVMRYVVDGCAYHRREELKLPVRCRPPSRLSLIRHPVVPPPPASSAKPQSEPSPDAERGARGAPANPSPDEVRSEPPDLGEIEEKVGTKKKE</sequence>
<accession>A0A5J5BV85</accession>
<feature type="compositionally biased region" description="Basic and acidic residues" evidence="1">
    <location>
        <begin position="95"/>
        <end position="117"/>
    </location>
</feature>
<name>A0A5J5BV85_9ASTE</name>
<evidence type="ECO:0000313" key="2">
    <source>
        <dbReference type="EMBL" id="KAA8545492.1"/>
    </source>
</evidence>
<dbReference type="Proteomes" id="UP000325577">
    <property type="component" value="Linkage Group LG10"/>
</dbReference>
<gene>
    <name evidence="2" type="ORF">F0562_020276</name>
</gene>
<keyword evidence="3" id="KW-1185">Reference proteome</keyword>
<dbReference type="AlphaFoldDB" id="A0A5J5BV85"/>